<evidence type="ECO:0000256" key="9">
    <source>
        <dbReference type="SAM" id="MobiDB-lite"/>
    </source>
</evidence>
<evidence type="ECO:0000256" key="4">
    <source>
        <dbReference type="ARBA" id="ARBA00022692"/>
    </source>
</evidence>
<dbReference type="GO" id="GO:0005886">
    <property type="term" value="C:plasma membrane"/>
    <property type="evidence" value="ECO:0007669"/>
    <property type="project" value="UniProtKB-SubCell"/>
</dbReference>
<reference evidence="11 12" key="1">
    <citation type="submission" date="2017-09" db="EMBL/GenBank/DDBJ databases">
        <title>Genome sequencing of Besnoitia besnoiti strain Bb-Ger1.</title>
        <authorList>
            <person name="Schares G."/>
            <person name="Venepally P."/>
            <person name="Lorenzi H.A."/>
        </authorList>
    </citation>
    <scope>NUCLEOTIDE SEQUENCE [LARGE SCALE GENOMIC DNA]</scope>
    <source>
        <strain evidence="11 12">Bb-Ger1</strain>
    </source>
</reference>
<comment type="caution">
    <text evidence="11">The sequence shown here is derived from an EMBL/GenBank/DDBJ whole genome shotgun (WGS) entry which is preliminary data.</text>
</comment>
<feature type="region of interest" description="Disordered" evidence="9">
    <location>
        <begin position="155"/>
        <end position="196"/>
    </location>
</feature>
<dbReference type="GO" id="GO:1903425">
    <property type="term" value="F:fluoride transmembrane transporter activity"/>
    <property type="evidence" value="ECO:0007669"/>
    <property type="project" value="TreeGrafter"/>
</dbReference>
<feature type="transmembrane region" description="Helical" evidence="10">
    <location>
        <begin position="630"/>
        <end position="652"/>
    </location>
</feature>
<keyword evidence="3" id="KW-1003">Cell membrane</keyword>
<organism evidence="11 12">
    <name type="scientific">Besnoitia besnoiti</name>
    <name type="common">Apicomplexan protozoan</name>
    <dbReference type="NCBI Taxonomy" id="94643"/>
    <lineage>
        <taxon>Eukaryota</taxon>
        <taxon>Sar</taxon>
        <taxon>Alveolata</taxon>
        <taxon>Apicomplexa</taxon>
        <taxon>Conoidasida</taxon>
        <taxon>Coccidia</taxon>
        <taxon>Eucoccidiorida</taxon>
        <taxon>Eimeriorina</taxon>
        <taxon>Sarcocystidae</taxon>
        <taxon>Besnoitia</taxon>
    </lineage>
</organism>
<evidence type="ECO:0000313" key="11">
    <source>
        <dbReference type="EMBL" id="PFH35642.1"/>
    </source>
</evidence>
<sequence>MLPSNSLLTISQDLRDPPNIISSSAELPSHTPGVTPLADHPLQGHAETESRIPEEFEVLSAGSSAARGYTPDYPSRTPKSENPKKAPLGAELLLIAALSAYGTLVRQGFLFFTKRTPGWGFASLPLFDALWPNFVGSVLSAIFLPLPKILEHTHEGRRRRNRVHFRARSRGGGGGRGKQKTRRGRGDEITAPRAKGTSGFTASALDASRSILIIPRGGGRSRSGALSSHVSASDCLQERRGPSAKTDDGVLFPLLLAIPAGLSKGFCASLTTFSSWILVLLQAVCEDPDAAAQKALPELPYSRANRLIWVFLFGLSTPVFAFHLGSDAGLLLQRLVLRQRPRLWTFADVLRESRELEEEDGSRRRERHRGHESGQRDGLREELAASHEGRSGMQNTHLQGTSAELQSCHGPEKQNSHEAWISVCERKTTPFGGTGPFLTRTLWQEAAEGARGKARFVHPAPSAAASSMGEEGRGRDAPALQPSVPFYPTPLAARGSADASVSVHILGENEQGRAAPSKGQRGREGERHHAGRRGGSSDQTERDRNRKRTLSDGARNAFERFAGSTSGERRATLIIGIFACLTYALFSLMATFDQDSTRQKWLWYPPLLSFLGSWLRYIMSLQLDVYTPYFPMGTFLSNVIASVLVAGVEEIVRRDYPECRGPSSARQPTKCAMTSYCLIEAVAYGVCSSLSTMSTFIAELSILPKRYAYRYGLLTVICAFFFSLAVYLPLR</sequence>
<keyword evidence="12" id="KW-1185">Reference proteome</keyword>
<gene>
    <name evidence="11" type="ORF">BESB_052930</name>
</gene>
<feature type="compositionally biased region" description="Polar residues" evidence="9">
    <location>
        <begin position="392"/>
        <end position="405"/>
    </location>
</feature>
<dbReference type="GeneID" id="40310222"/>
<evidence type="ECO:0000256" key="6">
    <source>
        <dbReference type="ARBA" id="ARBA00023136"/>
    </source>
</evidence>
<proteinExistence type="inferred from homology"/>
<keyword evidence="6 10" id="KW-0472">Membrane</keyword>
<feature type="transmembrane region" description="Helical" evidence="10">
    <location>
        <begin position="571"/>
        <end position="589"/>
    </location>
</feature>
<dbReference type="KEGG" id="bbes:BESB_052930"/>
<feature type="transmembrane region" description="Helical" evidence="10">
    <location>
        <begin position="673"/>
        <end position="697"/>
    </location>
</feature>
<dbReference type="Proteomes" id="UP000224006">
    <property type="component" value="Chromosome IV"/>
</dbReference>
<evidence type="ECO:0000256" key="10">
    <source>
        <dbReference type="SAM" id="Phobius"/>
    </source>
</evidence>
<feature type="region of interest" description="Disordered" evidence="9">
    <location>
        <begin position="1"/>
        <end position="84"/>
    </location>
</feature>
<dbReference type="Pfam" id="PF02537">
    <property type="entry name" value="CRCB"/>
    <property type="match status" value="1"/>
</dbReference>
<dbReference type="VEuPathDB" id="ToxoDB:BESB_052930"/>
<feature type="compositionally biased region" description="Basic and acidic residues" evidence="9">
    <location>
        <begin position="369"/>
        <end position="390"/>
    </location>
</feature>
<dbReference type="RefSeq" id="XP_029219651.1">
    <property type="nucleotide sequence ID" value="XM_029363728.1"/>
</dbReference>
<dbReference type="AlphaFoldDB" id="A0A2A9MJS7"/>
<evidence type="ECO:0000256" key="7">
    <source>
        <dbReference type="ARBA" id="ARBA00035120"/>
    </source>
</evidence>
<dbReference type="OrthoDB" id="409792at2759"/>
<feature type="transmembrane region" description="Helical" evidence="10">
    <location>
        <begin position="709"/>
        <end position="730"/>
    </location>
</feature>
<feature type="transmembrane region" description="Helical" evidence="10">
    <location>
        <begin position="601"/>
        <end position="618"/>
    </location>
</feature>
<protein>
    <submittedName>
        <fullName evidence="11">CrcB family protein</fullName>
    </submittedName>
</protein>
<name>A0A2A9MJS7_BESBE</name>
<comment type="subcellular location">
    <subcellularLocation>
        <location evidence="2">Cell membrane</location>
        <topology evidence="2">Multi-pass membrane protein</topology>
    </subcellularLocation>
</comment>
<dbReference type="PANTHER" id="PTHR28259">
    <property type="entry name" value="FLUORIDE EXPORT PROTEIN 1-RELATED"/>
    <property type="match status" value="1"/>
</dbReference>
<evidence type="ECO:0000256" key="3">
    <source>
        <dbReference type="ARBA" id="ARBA00022475"/>
    </source>
</evidence>
<comment type="similarity">
    <text evidence="7">Belongs to the fluoride channel Fluc/FEX (TC 1.A.43) family.</text>
</comment>
<evidence type="ECO:0000256" key="1">
    <source>
        <dbReference type="ARBA" id="ARBA00002598"/>
    </source>
</evidence>
<evidence type="ECO:0000256" key="2">
    <source>
        <dbReference type="ARBA" id="ARBA00004651"/>
    </source>
</evidence>
<dbReference type="PANTHER" id="PTHR28259:SF1">
    <property type="entry name" value="FLUORIDE EXPORT PROTEIN 1-RELATED"/>
    <property type="match status" value="1"/>
</dbReference>
<dbReference type="InterPro" id="IPR003691">
    <property type="entry name" value="FluC"/>
</dbReference>
<evidence type="ECO:0000256" key="8">
    <source>
        <dbReference type="ARBA" id="ARBA00035585"/>
    </source>
</evidence>
<accession>A0A2A9MJS7</accession>
<keyword evidence="4 10" id="KW-0812">Transmembrane</keyword>
<feature type="region of interest" description="Disordered" evidence="9">
    <location>
        <begin position="453"/>
        <end position="482"/>
    </location>
</feature>
<feature type="compositionally biased region" description="Basic residues" evidence="9">
    <location>
        <begin position="155"/>
        <end position="169"/>
    </location>
</feature>
<comment type="function">
    <text evidence="1">Fluoride channel required for the rapid expulsion of cytoplasmic fluoride.</text>
</comment>
<feature type="region of interest" description="Disordered" evidence="9">
    <location>
        <begin position="355"/>
        <end position="412"/>
    </location>
</feature>
<keyword evidence="5 10" id="KW-1133">Transmembrane helix</keyword>
<evidence type="ECO:0000256" key="5">
    <source>
        <dbReference type="ARBA" id="ARBA00022989"/>
    </source>
</evidence>
<dbReference type="EMBL" id="NWUJ01000004">
    <property type="protein sequence ID" value="PFH35642.1"/>
    <property type="molecule type" value="Genomic_DNA"/>
</dbReference>
<evidence type="ECO:0000313" key="12">
    <source>
        <dbReference type="Proteomes" id="UP000224006"/>
    </source>
</evidence>
<comment type="catalytic activity">
    <reaction evidence="8">
        <text>fluoride(in) = fluoride(out)</text>
        <dbReference type="Rhea" id="RHEA:76159"/>
        <dbReference type="ChEBI" id="CHEBI:17051"/>
    </reaction>
    <physiologicalReaction direction="left-to-right" evidence="8">
        <dbReference type="Rhea" id="RHEA:76160"/>
    </physiologicalReaction>
</comment>
<feature type="compositionally biased region" description="Polar residues" evidence="9">
    <location>
        <begin position="1"/>
        <end position="12"/>
    </location>
</feature>
<feature type="region of interest" description="Disordered" evidence="9">
    <location>
        <begin position="507"/>
        <end position="551"/>
    </location>
</feature>